<feature type="region of interest" description="Disordered" evidence="1">
    <location>
        <begin position="1"/>
        <end position="20"/>
    </location>
</feature>
<evidence type="ECO:0000256" key="1">
    <source>
        <dbReference type="SAM" id="MobiDB-lite"/>
    </source>
</evidence>
<proteinExistence type="predicted"/>
<evidence type="ECO:0000313" key="2">
    <source>
        <dbReference type="EMBL" id="REF69746.1"/>
    </source>
</evidence>
<name>A0A3D9XGW0_PARVE</name>
<dbReference type="EMBL" id="QTUJ01000002">
    <property type="protein sequence ID" value="REF69746.1"/>
    <property type="molecule type" value="Genomic_DNA"/>
</dbReference>
<feature type="region of interest" description="Disordered" evidence="1">
    <location>
        <begin position="32"/>
        <end position="58"/>
    </location>
</feature>
<evidence type="ECO:0000313" key="3">
    <source>
        <dbReference type="Proteomes" id="UP000256941"/>
    </source>
</evidence>
<reference evidence="2 3" key="1">
    <citation type="submission" date="2018-08" db="EMBL/GenBank/DDBJ databases">
        <title>Genomic Encyclopedia of Archaeal and Bacterial Type Strains, Phase II (KMG-II): from individual species to whole genera.</title>
        <authorList>
            <person name="Goeker M."/>
        </authorList>
    </citation>
    <scope>NUCLEOTIDE SEQUENCE [LARGE SCALE GENOMIC DNA]</scope>
    <source>
        <strain evidence="2 3">DSM 17099</strain>
    </source>
</reference>
<protein>
    <submittedName>
        <fullName evidence="2">Uncharacterized protein</fullName>
    </submittedName>
</protein>
<organism evidence="2 3">
    <name type="scientific">Paracoccus versutus</name>
    <name type="common">Thiobacillus versutus</name>
    <dbReference type="NCBI Taxonomy" id="34007"/>
    <lineage>
        <taxon>Bacteria</taxon>
        <taxon>Pseudomonadati</taxon>
        <taxon>Pseudomonadota</taxon>
        <taxon>Alphaproteobacteria</taxon>
        <taxon>Rhodobacterales</taxon>
        <taxon>Paracoccaceae</taxon>
        <taxon>Paracoccus</taxon>
    </lineage>
</organism>
<accession>A0A3D9XGW0</accession>
<comment type="caution">
    <text evidence="2">The sequence shown here is derived from an EMBL/GenBank/DDBJ whole genome shotgun (WGS) entry which is preliminary data.</text>
</comment>
<gene>
    <name evidence="2" type="ORF">BDD41_2460</name>
</gene>
<sequence>MESDRVQGTDSDSPPAKADLAERVRKIQEQAARMGFQSGSTDTVEANKAFMDDMWGED</sequence>
<dbReference type="AlphaFoldDB" id="A0A3D9XGW0"/>
<dbReference type="Proteomes" id="UP000256941">
    <property type="component" value="Unassembled WGS sequence"/>
</dbReference>